<dbReference type="InterPro" id="IPR017956">
    <property type="entry name" value="AT_hook_DNA-bd_motif"/>
</dbReference>
<feature type="compositionally biased region" description="Pro residues" evidence="1">
    <location>
        <begin position="71"/>
        <end position="80"/>
    </location>
</feature>
<dbReference type="GO" id="GO:0003677">
    <property type="term" value="F:DNA binding"/>
    <property type="evidence" value="ECO:0007669"/>
    <property type="project" value="InterPro"/>
</dbReference>
<feature type="compositionally biased region" description="Polar residues" evidence="1">
    <location>
        <begin position="219"/>
        <end position="234"/>
    </location>
</feature>
<dbReference type="Proteomes" id="UP000266234">
    <property type="component" value="Unassembled WGS sequence"/>
</dbReference>
<evidence type="ECO:0000313" key="2">
    <source>
        <dbReference type="EMBL" id="RGP80540.1"/>
    </source>
</evidence>
<comment type="caution">
    <text evidence="2">The sequence shown here is derived from an EMBL/GenBank/DDBJ whole genome shotgun (WGS) entry which is preliminary data.</text>
</comment>
<dbReference type="AlphaFoldDB" id="A0A395T756"/>
<protein>
    <submittedName>
        <fullName evidence="2">Uncharacterized protein</fullName>
    </submittedName>
</protein>
<evidence type="ECO:0000256" key="1">
    <source>
        <dbReference type="SAM" id="MobiDB-lite"/>
    </source>
</evidence>
<feature type="region of interest" description="Disordered" evidence="1">
    <location>
        <begin position="773"/>
        <end position="939"/>
    </location>
</feature>
<evidence type="ECO:0000313" key="3">
    <source>
        <dbReference type="Proteomes" id="UP000266234"/>
    </source>
</evidence>
<feature type="compositionally biased region" description="Polar residues" evidence="1">
    <location>
        <begin position="186"/>
        <end position="201"/>
    </location>
</feature>
<feature type="compositionally biased region" description="Polar residues" evidence="1">
    <location>
        <begin position="867"/>
        <end position="879"/>
    </location>
</feature>
<feature type="region of interest" description="Disordered" evidence="1">
    <location>
        <begin position="46"/>
        <end position="91"/>
    </location>
</feature>
<dbReference type="EMBL" id="PXOG01000029">
    <property type="protein sequence ID" value="RGP80540.1"/>
    <property type="molecule type" value="Genomic_DNA"/>
</dbReference>
<proteinExistence type="predicted"/>
<feature type="region of interest" description="Disordered" evidence="1">
    <location>
        <begin position="136"/>
        <end position="234"/>
    </location>
</feature>
<accession>A0A395T756</accession>
<feature type="compositionally biased region" description="Basic residues" evidence="1">
    <location>
        <begin position="163"/>
        <end position="173"/>
    </location>
</feature>
<feature type="compositionally biased region" description="Polar residues" evidence="1">
    <location>
        <begin position="888"/>
        <end position="898"/>
    </location>
</feature>
<sequence length="1041" mass="115789">MNSAIALLAGRDTMLMDVDTSLDGHIWYGPDEHAYVTPEVNSSTWTGEIELRSESEEKEEESTGKGKGPALPDPLPPPRAPEPEPEVNLVTKELQRLFYPEKAGESSKFREELIRKTALAGFPRKDVEEDTIYVAAGASPVPATRQSKRPRDEEDASQEPAPVKKKKRGRPRKNAVANPSGVQAHPVNNQPRRQNGIQSHNLPPGSHMNGFLQPPPINPQMSGLQSQYQPSWTSGSRYVPQIQHQPVRSRVNGVQSQPLPISPQINGLQSQTQPSNLWMSSSSRTSPVVDQSQLQPATPWMCHPSPTLPVFIDQSQNQPYVPQLHGPPIQTIPVVDQSQLQPATPWDPLSQTLTIDESQNQPLVPQPYGPPNQTIPAPMDQSQNQPYVPQMYGTLSQTQIGSAFPPALFNEVDFQKFCQDTAEKWENSKDRFELSRLSNDLSISKGVCNLSDSSTPMGMTRPVNQQAHYLMWQADKKFQERDDQQYQLSMNMPPGQNYPAFPGTPTPQSAIPQSILWAHDQVQNRLGGSNYLPTSQGGPFNHVYEFVEAYIGQQLIWEAWKEKVQQIPHAAILEHALSKRKTVTELLQEYRPPLYTELTTQENEQRGLGFLSNLGIPDIVEEFKKFTNEKVSGFLRLNIEWFFIQEIIDQQQVLASVCGWLHPGEAIDNMMKYLVRPVSEHGYKQSGILAGTASSDLVKDLRLKKAQQRAGPESRNETALASISRQGTLLSSQPNLPESFVTGLQHRRGARLTHSNRLRRMLEKYRDFLAESNKEEKAAIEDDSDDTDGEAAMGFDDVVLPEPENDEEYCPKKRSSRKPPKRKTASTRKSGGQPGRPRKASLKNTQVATPEKGEGHNTGRGAADSIQLKTPSPGYNQKTPIKKHTRENSVGSGPSSSGRIKLIVRPSQRSTPTEPNNPQAAATIPKGDSPTPTRTSASRVKHAISAKFATYASISTQARFAQTAVCNTRRIDETTTTTIPVNMIGPDKLALEFSKIKRTSKQYADRAEFAWKAEKAEYAGTAFEADDALEVLAKEQDDQKH</sequence>
<dbReference type="OrthoDB" id="10252009at2759"/>
<keyword evidence="3" id="KW-1185">Reference proteome</keyword>
<feature type="compositionally biased region" description="Polar residues" evidence="1">
    <location>
        <begin position="907"/>
        <end position="920"/>
    </location>
</feature>
<reference evidence="2 3" key="1">
    <citation type="journal article" date="2018" name="PLoS Pathog.">
        <title>Evolution of structural diversity of trichothecenes, a family of toxins produced by plant pathogenic and entomopathogenic fungi.</title>
        <authorList>
            <person name="Proctor R.H."/>
            <person name="McCormick S.P."/>
            <person name="Kim H.S."/>
            <person name="Cardoza R.E."/>
            <person name="Stanley A.M."/>
            <person name="Lindo L."/>
            <person name="Kelly A."/>
            <person name="Brown D.W."/>
            <person name="Lee T."/>
            <person name="Vaughan M.M."/>
            <person name="Alexander N.J."/>
            <person name="Busman M."/>
            <person name="Gutierrez S."/>
        </authorList>
    </citation>
    <scope>NUCLEOTIDE SEQUENCE [LARGE SCALE GENOMIC DNA]</scope>
    <source>
        <strain evidence="2 3">NRRL 20695</strain>
    </source>
</reference>
<organism evidence="2 3">
    <name type="scientific">Fusarium longipes</name>
    <dbReference type="NCBI Taxonomy" id="694270"/>
    <lineage>
        <taxon>Eukaryota</taxon>
        <taxon>Fungi</taxon>
        <taxon>Dikarya</taxon>
        <taxon>Ascomycota</taxon>
        <taxon>Pezizomycotina</taxon>
        <taxon>Sordariomycetes</taxon>
        <taxon>Hypocreomycetidae</taxon>
        <taxon>Hypocreales</taxon>
        <taxon>Nectriaceae</taxon>
        <taxon>Fusarium</taxon>
    </lineage>
</organism>
<dbReference type="SMART" id="SM00384">
    <property type="entry name" value="AT_hook"/>
    <property type="match status" value="2"/>
</dbReference>
<name>A0A395T756_9HYPO</name>
<feature type="compositionally biased region" description="Basic residues" evidence="1">
    <location>
        <begin position="812"/>
        <end position="826"/>
    </location>
</feature>
<gene>
    <name evidence="2" type="ORF">FLONG3_1374</name>
</gene>